<proteinExistence type="predicted"/>
<evidence type="ECO:0000313" key="1">
    <source>
        <dbReference type="EMBL" id="JAE27176.1"/>
    </source>
</evidence>
<sequence>MCVNLANLFPHLVYCWHNSYIFVCIIDTFLLSAVV</sequence>
<accession>A0A0A9GX60</accession>
<protein>
    <submittedName>
        <fullName evidence="1">Uncharacterized protein</fullName>
    </submittedName>
</protein>
<reference evidence="1" key="2">
    <citation type="journal article" date="2015" name="Data Brief">
        <title>Shoot transcriptome of the giant reed, Arundo donax.</title>
        <authorList>
            <person name="Barrero R.A."/>
            <person name="Guerrero F.D."/>
            <person name="Moolhuijzen P."/>
            <person name="Goolsby J.A."/>
            <person name="Tidwell J."/>
            <person name="Bellgard S.E."/>
            <person name="Bellgard M.I."/>
        </authorList>
    </citation>
    <scope>NUCLEOTIDE SEQUENCE</scope>
    <source>
        <tissue evidence="1">Shoot tissue taken approximately 20 cm above the soil surface</tissue>
    </source>
</reference>
<reference evidence="1" key="1">
    <citation type="submission" date="2014-09" db="EMBL/GenBank/DDBJ databases">
        <authorList>
            <person name="Magalhaes I.L.F."/>
            <person name="Oliveira U."/>
            <person name="Santos F.R."/>
            <person name="Vidigal T.H.D.A."/>
            <person name="Brescovit A.D."/>
            <person name="Santos A.J."/>
        </authorList>
    </citation>
    <scope>NUCLEOTIDE SEQUENCE</scope>
    <source>
        <tissue evidence="1">Shoot tissue taken approximately 20 cm above the soil surface</tissue>
    </source>
</reference>
<dbReference type="EMBL" id="GBRH01170720">
    <property type="protein sequence ID" value="JAE27176.1"/>
    <property type="molecule type" value="Transcribed_RNA"/>
</dbReference>
<organism evidence="1">
    <name type="scientific">Arundo donax</name>
    <name type="common">Giant reed</name>
    <name type="synonym">Donax arundinaceus</name>
    <dbReference type="NCBI Taxonomy" id="35708"/>
    <lineage>
        <taxon>Eukaryota</taxon>
        <taxon>Viridiplantae</taxon>
        <taxon>Streptophyta</taxon>
        <taxon>Embryophyta</taxon>
        <taxon>Tracheophyta</taxon>
        <taxon>Spermatophyta</taxon>
        <taxon>Magnoliopsida</taxon>
        <taxon>Liliopsida</taxon>
        <taxon>Poales</taxon>
        <taxon>Poaceae</taxon>
        <taxon>PACMAD clade</taxon>
        <taxon>Arundinoideae</taxon>
        <taxon>Arundineae</taxon>
        <taxon>Arundo</taxon>
    </lineage>
</organism>
<dbReference type="AlphaFoldDB" id="A0A0A9GX60"/>
<name>A0A0A9GX60_ARUDO</name>